<dbReference type="SUPFAM" id="SSF56112">
    <property type="entry name" value="Protein kinase-like (PK-like)"/>
    <property type="match status" value="1"/>
</dbReference>
<feature type="domain" description="Protein kinase" evidence="2">
    <location>
        <begin position="12"/>
        <end position="389"/>
    </location>
</feature>
<dbReference type="Proteomes" id="UP001212841">
    <property type="component" value="Unassembled WGS sequence"/>
</dbReference>
<dbReference type="GO" id="GO:0005524">
    <property type="term" value="F:ATP binding"/>
    <property type="evidence" value="ECO:0007669"/>
    <property type="project" value="InterPro"/>
</dbReference>
<gene>
    <name evidence="3" type="ORF">HK097_009000</name>
</gene>
<dbReference type="InterPro" id="IPR011009">
    <property type="entry name" value="Kinase-like_dom_sf"/>
</dbReference>
<feature type="compositionally biased region" description="Polar residues" evidence="1">
    <location>
        <begin position="179"/>
        <end position="189"/>
    </location>
</feature>
<dbReference type="InterPro" id="IPR050235">
    <property type="entry name" value="CK1_Ser-Thr_kinase"/>
</dbReference>
<keyword evidence="4" id="KW-1185">Reference proteome</keyword>
<dbReference type="PANTHER" id="PTHR11909">
    <property type="entry name" value="CASEIN KINASE-RELATED"/>
    <property type="match status" value="1"/>
</dbReference>
<accession>A0AAD5SB62</accession>
<dbReference type="SMART" id="SM00220">
    <property type="entry name" value="S_TKc"/>
    <property type="match status" value="1"/>
</dbReference>
<feature type="region of interest" description="Disordered" evidence="1">
    <location>
        <begin position="176"/>
        <end position="197"/>
    </location>
</feature>
<dbReference type="EMBL" id="JADGJD010000564">
    <property type="protein sequence ID" value="KAJ3050019.1"/>
    <property type="molecule type" value="Genomic_DNA"/>
</dbReference>
<protein>
    <recommendedName>
        <fullName evidence="2">Protein kinase domain-containing protein</fullName>
    </recommendedName>
</protein>
<proteinExistence type="predicted"/>
<dbReference type="InterPro" id="IPR000719">
    <property type="entry name" value="Prot_kinase_dom"/>
</dbReference>
<feature type="region of interest" description="Disordered" evidence="1">
    <location>
        <begin position="33"/>
        <end position="53"/>
    </location>
</feature>
<sequence length="396" mass="45625">MTFPPKIVLGKYKLHEKISTDCDSFVYSATAAPRSRRRSKDQGHAPHQKDQTAESVVVKLAHPAVRRTQSQIKHELEMYKHLSGSAAIVKLLDHSRDCLVLERGISDLKTLIEKQPDRRFSLKTALMFGAEMLRNFRDVHDRGFIWRKLKPADILFMGWPKRCTYEASKPGRVGHDDWSMTSDDSSAGSPTVRPWPAQYVPPPPDFEAYINFKWGEDGAVFTQTLTYGFEVTTEKKEARVVGNHGAFCIIDLASGIVFIDKNRNHYDYAENSEHRNYYSEFASVTQHLKVQSSRRDDIESLLYLLVKLILGDLPWSHPPLLTGPYSRSITEKYILSCKLHFPSAETKAKLPPEIIEIIEKVQTLQFDERPDYEEYMELLKKCYDKEEFRIDGVFDF</sequence>
<dbReference type="Gene3D" id="1.10.510.10">
    <property type="entry name" value="Transferase(Phosphotransferase) domain 1"/>
    <property type="match status" value="2"/>
</dbReference>
<reference evidence="3" key="1">
    <citation type="submission" date="2020-05" db="EMBL/GenBank/DDBJ databases">
        <title>Phylogenomic resolution of chytrid fungi.</title>
        <authorList>
            <person name="Stajich J.E."/>
            <person name="Amses K."/>
            <person name="Simmons R."/>
            <person name="Seto K."/>
            <person name="Myers J."/>
            <person name="Bonds A."/>
            <person name="Quandt C.A."/>
            <person name="Barry K."/>
            <person name="Liu P."/>
            <person name="Grigoriev I."/>
            <person name="Longcore J.E."/>
            <person name="James T.Y."/>
        </authorList>
    </citation>
    <scope>NUCLEOTIDE SEQUENCE</scope>
    <source>
        <strain evidence="3">JEL0318</strain>
    </source>
</reference>
<dbReference type="GO" id="GO:0004672">
    <property type="term" value="F:protein kinase activity"/>
    <property type="evidence" value="ECO:0007669"/>
    <property type="project" value="InterPro"/>
</dbReference>
<evidence type="ECO:0000259" key="2">
    <source>
        <dbReference type="PROSITE" id="PS50011"/>
    </source>
</evidence>
<dbReference type="PROSITE" id="PS50011">
    <property type="entry name" value="PROTEIN_KINASE_DOM"/>
    <property type="match status" value="1"/>
</dbReference>
<name>A0AAD5SB62_9FUNG</name>
<evidence type="ECO:0000313" key="3">
    <source>
        <dbReference type="EMBL" id="KAJ3050019.1"/>
    </source>
</evidence>
<feature type="compositionally biased region" description="Basic and acidic residues" evidence="1">
    <location>
        <begin position="40"/>
        <end position="52"/>
    </location>
</feature>
<comment type="caution">
    <text evidence="3">The sequence shown here is derived from an EMBL/GenBank/DDBJ whole genome shotgun (WGS) entry which is preliminary data.</text>
</comment>
<organism evidence="3 4">
    <name type="scientific">Rhizophlyctis rosea</name>
    <dbReference type="NCBI Taxonomy" id="64517"/>
    <lineage>
        <taxon>Eukaryota</taxon>
        <taxon>Fungi</taxon>
        <taxon>Fungi incertae sedis</taxon>
        <taxon>Chytridiomycota</taxon>
        <taxon>Chytridiomycota incertae sedis</taxon>
        <taxon>Chytridiomycetes</taxon>
        <taxon>Rhizophlyctidales</taxon>
        <taxon>Rhizophlyctidaceae</taxon>
        <taxon>Rhizophlyctis</taxon>
    </lineage>
</organism>
<dbReference type="AlphaFoldDB" id="A0AAD5SB62"/>
<evidence type="ECO:0000256" key="1">
    <source>
        <dbReference type="SAM" id="MobiDB-lite"/>
    </source>
</evidence>
<evidence type="ECO:0000313" key="4">
    <source>
        <dbReference type="Proteomes" id="UP001212841"/>
    </source>
</evidence>